<dbReference type="EMBL" id="MLHN01000020">
    <property type="protein sequence ID" value="OOF48967.1"/>
    <property type="molecule type" value="Genomic_DNA"/>
</dbReference>
<dbReference type="InterPro" id="IPR053164">
    <property type="entry name" value="IS1016-like_transposase"/>
</dbReference>
<sequence length="219" mass="25410">MKITHCKLKKSIQKKRLEFFVLEVTARSVADLLGIQPNSAILFYRKICEVISYYLALEVDEVFDGQIELDESYFGGHRKGKRGRGAAGKVAILGILKRQGKVFTVVVNGYKDNNAQPVIARKIKPDSWVYTDTYRSYNALDVSEFHHERINHSELFAVKQNHINGIENFWSQAKRILRKYNGIDRKSFPLFLKECEFRFNFGTPKEQLKTLRKWCEISG</sequence>
<dbReference type="NCBIfam" id="NF033547">
    <property type="entry name" value="transpos_IS1595"/>
    <property type="match status" value="1"/>
</dbReference>
<reference evidence="2 3" key="1">
    <citation type="submission" date="2016-10" db="EMBL/GenBank/DDBJ databases">
        <title>Rodentibacter gen. nov. and new species.</title>
        <authorList>
            <person name="Christensen H."/>
        </authorList>
    </citation>
    <scope>NUCLEOTIDE SEQUENCE [LARGE SCALE GENOMIC DNA]</scope>
    <source>
        <strain evidence="3">ppn416</strain>
    </source>
</reference>
<dbReference type="PANTHER" id="PTHR47163">
    <property type="entry name" value="DDE_TNP_IS1595 DOMAIN-CONTAINING PROTEIN"/>
    <property type="match status" value="1"/>
</dbReference>
<evidence type="ECO:0000259" key="1">
    <source>
        <dbReference type="SMART" id="SM01126"/>
    </source>
</evidence>
<gene>
    <name evidence="2" type="ORF">BKK54_09990</name>
</gene>
<dbReference type="InterPro" id="IPR024445">
    <property type="entry name" value="Tnp_ISXO2-like"/>
</dbReference>
<feature type="domain" description="ISXO2-like transposase" evidence="1">
    <location>
        <begin position="62"/>
        <end position="200"/>
    </location>
</feature>
<accession>A0A1V3J2A7</accession>
<keyword evidence="3" id="KW-1185">Reference proteome</keyword>
<evidence type="ECO:0000313" key="3">
    <source>
        <dbReference type="Proteomes" id="UP000188481"/>
    </source>
</evidence>
<proteinExistence type="predicted"/>
<evidence type="ECO:0000313" key="2">
    <source>
        <dbReference type="EMBL" id="OOF48967.1"/>
    </source>
</evidence>
<dbReference type="Proteomes" id="UP000188481">
    <property type="component" value="Unassembled WGS sequence"/>
</dbReference>
<dbReference type="SMART" id="SM01126">
    <property type="entry name" value="DDE_Tnp_IS1595"/>
    <property type="match status" value="1"/>
</dbReference>
<dbReference type="AlphaFoldDB" id="A0A1V3J2A7"/>
<dbReference type="STRING" id="1908264.BKK54_09990"/>
<name>A0A1V3J2A7_9PAST</name>
<dbReference type="PANTHER" id="PTHR47163:SF2">
    <property type="entry name" value="SI:DKEY-17M8.2"/>
    <property type="match status" value="1"/>
</dbReference>
<organism evidence="2 3">
    <name type="scientific">Rodentibacter genomosp. 1</name>
    <dbReference type="NCBI Taxonomy" id="1908264"/>
    <lineage>
        <taxon>Bacteria</taxon>
        <taxon>Pseudomonadati</taxon>
        <taxon>Pseudomonadota</taxon>
        <taxon>Gammaproteobacteria</taxon>
        <taxon>Pasteurellales</taxon>
        <taxon>Pasteurellaceae</taxon>
        <taxon>Rodentibacter</taxon>
    </lineage>
</organism>
<dbReference type="Pfam" id="PF12762">
    <property type="entry name" value="DDE_Tnp_IS1595"/>
    <property type="match status" value="1"/>
</dbReference>
<dbReference type="RefSeq" id="WP_077542960.1">
    <property type="nucleotide sequence ID" value="NZ_MLHN01000020.1"/>
</dbReference>
<comment type="caution">
    <text evidence="2">The sequence shown here is derived from an EMBL/GenBank/DDBJ whole genome shotgun (WGS) entry which is preliminary data.</text>
</comment>
<protein>
    <submittedName>
        <fullName evidence="2">DDE transposase</fullName>
    </submittedName>
</protein>